<dbReference type="AlphaFoldDB" id="A0A1F7VB64"/>
<reference evidence="2 3" key="1">
    <citation type="journal article" date="2016" name="Nat. Commun.">
        <title>Thousands of microbial genomes shed light on interconnected biogeochemical processes in an aquifer system.</title>
        <authorList>
            <person name="Anantharaman K."/>
            <person name="Brown C.T."/>
            <person name="Hug L.A."/>
            <person name="Sharon I."/>
            <person name="Castelle C.J."/>
            <person name="Probst A.J."/>
            <person name="Thomas B.C."/>
            <person name="Singh A."/>
            <person name="Wilkins M.J."/>
            <person name="Karaoz U."/>
            <person name="Brodie E.L."/>
            <person name="Williams K.H."/>
            <person name="Hubbard S.S."/>
            <person name="Banfield J.F."/>
        </authorList>
    </citation>
    <scope>NUCLEOTIDE SEQUENCE [LARGE SCALE GENOMIC DNA]</scope>
</reference>
<dbReference type="GO" id="GO:0004146">
    <property type="term" value="F:dihydrofolate reductase activity"/>
    <property type="evidence" value="ECO:0007669"/>
    <property type="project" value="InterPro"/>
</dbReference>
<dbReference type="Pfam" id="PF00186">
    <property type="entry name" value="DHFR_1"/>
    <property type="match status" value="1"/>
</dbReference>
<dbReference type="STRING" id="1802407.A3I40_03340"/>
<dbReference type="Proteomes" id="UP000178723">
    <property type="component" value="Unassembled WGS sequence"/>
</dbReference>
<organism evidence="2 3">
    <name type="scientific">Candidatus Uhrbacteria bacterium RIFCSPLOWO2_02_FULL_48_12</name>
    <dbReference type="NCBI Taxonomy" id="1802407"/>
    <lineage>
        <taxon>Bacteria</taxon>
        <taxon>Candidatus Uhriibacteriota</taxon>
    </lineage>
</organism>
<comment type="caution">
    <text evidence="2">The sequence shown here is derived from an EMBL/GenBank/DDBJ whole genome shotgun (WGS) entry which is preliminary data.</text>
</comment>
<evidence type="ECO:0000313" key="2">
    <source>
        <dbReference type="EMBL" id="OGL87247.1"/>
    </source>
</evidence>
<proteinExistence type="predicted"/>
<accession>A0A1F7VB64</accession>
<feature type="domain" description="DHFR" evidence="1">
    <location>
        <begin position="39"/>
        <end position="141"/>
    </location>
</feature>
<dbReference type="InterPro" id="IPR024072">
    <property type="entry name" value="DHFR-like_dom_sf"/>
</dbReference>
<dbReference type="PANTHER" id="PTHR38011">
    <property type="entry name" value="DIHYDROFOLATE REDUCTASE FAMILY PROTEIN (AFU_ORTHOLOGUE AFUA_8G06820)"/>
    <property type="match status" value="1"/>
</dbReference>
<dbReference type="SUPFAM" id="SSF53597">
    <property type="entry name" value="Dihydrofolate reductase-like"/>
    <property type="match status" value="1"/>
</dbReference>
<dbReference type="GO" id="GO:0046654">
    <property type="term" value="P:tetrahydrofolate biosynthetic process"/>
    <property type="evidence" value="ECO:0007669"/>
    <property type="project" value="InterPro"/>
</dbReference>
<dbReference type="InterPro" id="IPR050765">
    <property type="entry name" value="Riboflavin_Biosynth_HTPR"/>
</dbReference>
<protein>
    <recommendedName>
        <fullName evidence="1">DHFR domain-containing protein</fullName>
    </recommendedName>
</protein>
<dbReference type="EMBL" id="MGEP01000028">
    <property type="protein sequence ID" value="OGL87247.1"/>
    <property type="molecule type" value="Genomic_DNA"/>
</dbReference>
<evidence type="ECO:0000259" key="1">
    <source>
        <dbReference type="Pfam" id="PF00186"/>
    </source>
</evidence>
<gene>
    <name evidence="2" type="ORF">A3I40_03340</name>
</gene>
<dbReference type="Gene3D" id="3.40.430.10">
    <property type="entry name" value="Dihydrofolate Reductase, subunit A"/>
    <property type="match status" value="1"/>
</dbReference>
<evidence type="ECO:0000313" key="3">
    <source>
        <dbReference type="Proteomes" id="UP000178723"/>
    </source>
</evidence>
<name>A0A1F7VB64_9BACT</name>
<dbReference type="InterPro" id="IPR001796">
    <property type="entry name" value="DHFR_dom"/>
</dbReference>
<sequence>MDGASARGGLETLGALGKTRFIAFVAASIDGRISLSEKTVPRWTSKEDWRFFQHSLARMEAVVVGRNTYAAVAGRLRKRNTFVLSNGPKTMVRRGSVTFLNPAKVALTPLLAKYKSVAVLGGGAVYRFMLESELLDEMFVTLEPLIFGRGKEMFVGGTRTTRVTLLSIKRLNRAGTLLLHYQINRWRP</sequence>